<keyword evidence="2" id="KW-0217">Developmental protein</keyword>
<feature type="compositionally biased region" description="Low complexity" evidence="4">
    <location>
        <begin position="28"/>
        <end position="43"/>
    </location>
</feature>
<sequence length="153" mass="16732">MGKNNKIGSVVRIRQMLKQWQKKAHIGSSNNNNNDPPVSDVPPGHVAVTVGDNHRRYVVRAKHLNHLIFRRLLAEAEEEYGFSNVGPLAIPCDESLFEDIIETVIRSESSGGCGGILSPATLEDLRRCSHVGLAKSVESRPLLPGNIAEKSVC</sequence>
<dbReference type="RefSeq" id="XP_010432378.1">
    <property type="nucleotide sequence ID" value="XM_010434076.2"/>
</dbReference>
<reference evidence="6" key="2">
    <citation type="submission" date="2025-08" db="UniProtKB">
        <authorList>
            <consortium name="RefSeq"/>
        </authorList>
    </citation>
    <scope>IDENTIFICATION</scope>
    <source>
        <tissue evidence="6">Leaf</tissue>
    </source>
</reference>
<evidence type="ECO:0000256" key="2">
    <source>
        <dbReference type="ARBA" id="ARBA00022473"/>
    </source>
</evidence>
<evidence type="ECO:0000256" key="4">
    <source>
        <dbReference type="SAM" id="MobiDB-lite"/>
    </source>
</evidence>
<dbReference type="Proteomes" id="UP000694864">
    <property type="component" value="Chromosome 10"/>
</dbReference>
<proteinExistence type="inferred from homology"/>
<evidence type="ECO:0000256" key="3">
    <source>
        <dbReference type="ARBA" id="ARBA00022604"/>
    </source>
</evidence>
<dbReference type="Pfam" id="PF02519">
    <property type="entry name" value="Auxin_inducible"/>
    <property type="match status" value="1"/>
</dbReference>
<gene>
    <name evidence="6" type="primary">LOC104716657</name>
</gene>
<evidence type="ECO:0000313" key="6">
    <source>
        <dbReference type="RefSeq" id="XP_010432378.1"/>
    </source>
</evidence>
<dbReference type="PANTHER" id="PTHR31374">
    <property type="entry name" value="AUXIN-INDUCED PROTEIN-LIKE-RELATED"/>
    <property type="match status" value="1"/>
</dbReference>
<comment type="similarity">
    <text evidence="1">Belongs to the ARG7 family.</text>
</comment>
<name>A0ABM0TW75_CAMSA</name>
<evidence type="ECO:0000313" key="5">
    <source>
        <dbReference type="Proteomes" id="UP000694864"/>
    </source>
</evidence>
<dbReference type="GeneID" id="104716657"/>
<evidence type="ECO:0000256" key="1">
    <source>
        <dbReference type="ARBA" id="ARBA00006974"/>
    </source>
</evidence>
<organism evidence="5 6">
    <name type="scientific">Camelina sativa</name>
    <name type="common">False flax</name>
    <name type="synonym">Myagrum sativum</name>
    <dbReference type="NCBI Taxonomy" id="90675"/>
    <lineage>
        <taxon>Eukaryota</taxon>
        <taxon>Viridiplantae</taxon>
        <taxon>Streptophyta</taxon>
        <taxon>Embryophyta</taxon>
        <taxon>Tracheophyta</taxon>
        <taxon>Spermatophyta</taxon>
        <taxon>Magnoliopsida</taxon>
        <taxon>eudicotyledons</taxon>
        <taxon>Gunneridae</taxon>
        <taxon>Pentapetalae</taxon>
        <taxon>rosids</taxon>
        <taxon>malvids</taxon>
        <taxon>Brassicales</taxon>
        <taxon>Brassicaceae</taxon>
        <taxon>Camelineae</taxon>
        <taxon>Camelina</taxon>
    </lineage>
</organism>
<dbReference type="InterPro" id="IPR003676">
    <property type="entry name" value="SAUR_fam"/>
</dbReference>
<keyword evidence="3" id="KW-0341">Growth regulation</keyword>
<dbReference type="PANTHER" id="PTHR31374:SF183">
    <property type="entry name" value="SAUR-LIKE AUXIN-RESPONSIVE PROTEIN FAMILY"/>
    <property type="match status" value="1"/>
</dbReference>
<accession>A0ABM0TW75</accession>
<protein>
    <submittedName>
        <fullName evidence="6">Auxin-responsive protein SAUR72-like</fullName>
    </submittedName>
</protein>
<keyword evidence="5" id="KW-1185">Reference proteome</keyword>
<reference evidence="5" key="1">
    <citation type="journal article" date="2014" name="Nat. Commun.">
        <title>The emerging biofuel crop Camelina sativa retains a highly undifferentiated hexaploid genome structure.</title>
        <authorList>
            <person name="Kagale S."/>
            <person name="Koh C."/>
            <person name="Nixon J."/>
            <person name="Bollina V."/>
            <person name="Clarke W.E."/>
            <person name="Tuteja R."/>
            <person name="Spillane C."/>
            <person name="Robinson S.J."/>
            <person name="Links M.G."/>
            <person name="Clarke C."/>
            <person name="Higgins E.E."/>
            <person name="Huebert T."/>
            <person name="Sharpe A.G."/>
            <person name="Parkin I.A."/>
        </authorList>
    </citation>
    <scope>NUCLEOTIDE SEQUENCE [LARGE SCALE GENOMIC DNA]</scope>
    <source>
        <strain evidence="5">cv. DH55</strain>
    </source>
</reference>
<feature type="region of interest" description="Disordered" evidence="4">
    <location>
        <begin position="23"/>
        <end position="44"/>
    </location>
</feature>